<evidence type="ECO:0000256" key="2">
    <source>
        <dbReference type="ARBA" id="ARBA00022801"/>
    </source>
</evidence>
<dbReference type="PANTHER" id="PTHR48081">
    <property type="entry name" value="AB HYDROLASE SUPERFAMILY PROTEIN C4A8.06C"/>
    <property type="match status" value="1"/>
</dbReference>
<dbReference type="GO" id="GO:0016787">
    <property type="term" value="F:hydrolase activity"/>
    <property type="evidence" value="ECO:0007669"/>
    <property type="project" value="UniProtKB-KW"/>
</dbReference>
<dbReference type="Gene3D" id="3.40.50.1820">
    <property type="entry name" value="alpha/beta hydrolase"/>
    <property type="match status" value="1"/>
</dbReference>
<protein>
    <recommendedName>
        <fullName evidence="3">Alpha/beta hydrolase fold-3 domain-containing protein</fullName>
    </recommendedName>
</protein>
<keyword evidence="2" id="KW-0378">Hydrolase</keyword>
<accession>G3CRC7</accession>
<dbReference type="SUPFAM" id="SSF53474">
    <property type="entry name" value="alpha/beta-Hydrolases"/>
    <property type="match status" value="1"/>
</dbReference>
<dbReference type="InterPro" id="IPR019826">
    <property type="entry name" value="Carboxylesterase_B_AS"/>
</dbReference>
<dbReference type="ESTHER" id="9zzzz-g3crc7">
    <property type="family name" value="Hormone-sensitive_lipase_like"/>
</dbReference>
<dbReference type="PANTHER" id="PTHR48081:SF8">
    <property type="entry name" value="ALPHA_BETA HYDROLASE FOLD-3 DOMAIN-CONTAINING PROTEIN-RELATED"/>
    <property type="match status" value="1"/>
</dbReference>
<name>G3CRC7_9ZZZZ</name>
<evidence type="ECO:0000313" key="4">
    <source>
        <dbReference type="EMBL" id="AEM45110.1"/>
    </source>
</evidence>
<reference evidence="4" key="1">
    <citation type="journal article" date="2011" name="FEMS Microbiol. Ecol.">
        <title>Identification of novel lipolytic genes and gene families by screening of metagenomic libraries derived from soil samples of the German Biodiversity Exploratories.</title>
        <authorList>
            <person name="Nacke H."/>
            <person name="Will C."/>
            <person name="Herzog S."/>
            <person name="Nowka B."/>
            <person name="Engelhaupt M."/>
            <person name="Daniel R."/>
        </authorList>
    </citation>
    <scope>NUCLEOTIDE SEQUENCE</scope>
</reference>
<dbReference type="PROSITE" id="PS00122">
    <property type="entry name" value="CARBOXYLESTERASE_B_1"/>
    <property type="match status" value="1"/>
</dbReference>
<comment type="similarity">
    <text evidence="1">Belongs to the 'GDXG' lipolytic enzyme family.</text>
</comment>
<dbReference type="InterPro" id="IPR002168">
    <property type="entry name" value="Lipase_GDXG_HIS_AS"/>
</dbReference>
<dbReference type="Pfam" id="PF07859">
    <property type="entry name" value="Abhydrolase_3"/>
    <property type="match status" value="1"/>
</dbReference>
<dbReference type="FunFam" id="3.40.50.1820:FF:000089">
    <property type="entry name" value="Alpha/beta hydrolase"/>
    <property type="match status" value="1"/>
</dbReference>
<organism evidence="4">
    <name type="scientific">uncultured organism</name>
    <dbReference type="NCBI Taxonomy" id="155900"/>
    <lineage>
        <taxon>unclassified sequences</taxon>
        <taxon>environmental samples</taxon>
    </lineage>
</organism>
<evidence type="ECO:0000256" key="1">
    <source>
        <dbReference type="ARBA" id="ARBA00010515"/>
    </source>
</evidence>
<dbReference type="InterPro" id="IPR050300">
    <property type="entry name" value="GDXG_lipolytic_enzyme"/>
</dbReference>
<sequence>MPLDPQVELLLKGMAALDRPPLHELSVADARVAAASPEMIALGGERIEVGSVKDIDIPVEGTEIGARVYTPEAAGPHPVVVFFHGGGWVICSLDSHDNVARAICRDADAIVVSVDYRMAPEHRFPVAVHDSFAATRWIAANAASFGGDPSRLAVCGDSAGGNLSAVVSQMARDAGGPPITFAALIYPAVDMTAEGGSLTENASGYFLEHETMNWFMNHYLSDADRANPLASPLLHPDLSNLPPCFIATCEYDPLRDEGEAYGAALRNNGVAAEVKRYDGLIHAAVNMTGVLDGGRQLVADVADRLRTALHN</sequence>
<feature type="domain" description="Alpha/beta hydrolase fold-3" evidence="3">
    <location>
        <begin position="80"/>
        <end position="284"/>
    </location>
</feature>
<dbReference type="InterPro" id="IPR029058">
    <property type="entry name" value="AB_hydrolase_fold"/>
</dbReference>
<dbReference type="PROSITE" id="PS01173">
    <property type="entry name" value="LIPASE_GDXG_HIS"/>
    <property type="match status" value="1"/>
</dbReference>
<dbReference type="InterPro" id="IPR013094">
    <property type="entry name" value="AB_hydrolase_3"/>
</dbReference>
<evidence type="ECO:0000259" key="3">
    <source>
        <dbReference type="Pfam" id="PF07859"/>
    </source>
</evidence>
<dbReference type="AlphaFoldDB" id="G3CRC7"/>
<dbReference type="EMBL" id="HQ156901">
    <property type="protein sequence ID" value="AEM45110.1"/>
    <property type="molecule type" value="Genomic_DNA"/>
</dbReference>
<proteinExistence type="inferred from homology"/>